<evidence type="ECO:0000313" key="4">
    <source>
        <dbReference type="Proteomes" id="UP001626628"/>
    </source>
</evidence>
<keyword evidence="4" id="KW-1185">Reference proteome</keyword>
<dbReference type="InterPro" id="IPR029058">
    <property type="entry name" value="AB_hydrolase_fold"/>
</dbReference>
<accession>A0ABZ2QRW2</accession>
<name>A0ABZ2QRW2_9ACTN</name>
<dbReference type="InterPro" id="IPR050471">
    <property type="entry name" value="AB_hydrolase"/>
</dbReference>
<dbReference type="Gene3D" id="3.40.50.1820">
    <property type="entry name" value="alpha/beta hydrolase"/>
    <property type="match status" value="1"/>
</dbReference>
<feature type="compositionally biased region" description="Basic residues" evidence="1">
    <location>
        <begin position="325"/>
        <end position="335"/>
    </location>
</feature>
<feature type="region of interest" description="Disordered" evidence="1">
    <location>
        <begin position="1"/>
        <end position="23"/>
    </location>
</feature>
<evidence type="ECO:0000259" key="2">
    <source>
        <dbReference type="Pfam" id="PF12697"/>
    </source>
</evidence>
<dbReference type="RefSeq" id="WP_407286825.1">
    <property type="nucleotide sequence ID" value="NZ_CP147982.1"/>
</dbReference>
<sequence>MSRRPGHVTRGPYAPPVPRRTTTVTSADGTRIHAEFHGPEQAPAVVLAHGWTCSTAFWAPVVRELAADHKVVVYDQRGHGRSPAVAPAGYSTHALADDLVAVLEATLEADERAVVGGHSMGGMTIMAAADRPELRARAAAALLCSTGFSQLPAESRVFPLRGPAARRRAHRLLLGSRAPMGPVSPLTKSALKYATMGAGSTAEQVEACARIVHGCPPGVRARWGKVLAELELTGEIGRLEVPTAVIAGSADRLTPPVHARRMASVLPDFLGLTELPGRGHMTPVEDPGAVAGRLRELVDDHLTAAGTGVGVAAAGSEVPAQAPRGKQRQKKERTA</sequence>
<gene>
    <name evidence="3" type="ORF">WAB15_17485</name>
</gene>
<feature type="domain" description="AB hydrolase-1" evidence="2">
    <location>
        <begin position="45"/>
        <end position="291"/>
    </location>
</feature>
<organism evidence="3 4">
    <name type="scientific">Streptomyces sirii</name>
    <dbReference type="NCBI Taxonomy" id="3127701"/>
    <lineage>
        <taxon>Bacteria</taxon>
        <taxon>Bacillati</taxon>
        <taxon>Actinomycetota</taxon>
        <taxon>Actinomycetes</taxon>
        <taxon>Kitasatosporales</taxon>
        <taxon>Streptomycetaceae</taxon>
        <taxon>Streptomyces</taxon>
    </lineage>
</organism>
<dbReference type="GO" id="GO:0016787">
    <property type="term" value="F:hydrolase activity"/>
    <property type="evidence" value="ECO:0007669"/>
    <property type="project" value="UniProtKB-KW"/>
</dbReference>
<evidence type="ECO:0000256" key="1">
    <source>
        <dbReference type="SAM" id="MobiDB-lite"/>
    </source>
</evidence>
<keyword evidence="3" id="KW-0378">Hydrolase</keyword>
<dbReference type="InterPro" id="IPR000073">
    <property type="entry name" value="AB_hydrolase_1"/>
</dbReference>
<protein>
    <submittedName>
        <fullName evidence="3">Alpha/beta hydrolase</fullName>
    </submittedName>
</protein>
<proteinExistence type="predicted"/>
<dbReference type="PANTHER" id="PTHR43433:SF1">
    <property type="entry name" value="BLL5160 PROTEIN"/>
    <property type="match status" value="1"/>
</dbReference>
<evidence type="ECO:0000313" key="3">
    <source>
        <dbReference type="EMBL" id="WXK77647.1"/>
    </source>
</evidence>
<dbReference type="PRINTS" id="PR00111">
    <property type="entry name" value="ABHYDROLASE"/>
</dbReference>
<reference evidence="3 4" key="1">
    <citation type="submission" date="2024-03" db="EMBL/GenBank/DDBJ databases">
        <title>The complete genome of Streptomyces sirii sp.nov.</title>
        <authorList>
            <person name="Zakalyukina Y.V."/>
            <person name="Belik A.R."/>
            <person name="Biryukov M.V."/>
            <person name="Baturina O.A."/>
            <person name="Kabilov M.R."/>
        </authorList>
    </citation>
    <scope>NUCLEOTIDE SEQUENCE [LARGE SCALE GENOMIC DNA]</scope>
    <source>
        <strain evidence="3 4">BP-8</strain>
    </source>
</reference>
<dbReference type="SUPFAM" id="SSF53474">
    <property type="entry name" value="alpha/beta-Hydrolases"/>
    <property type="match status" value="1"/>
</dbReference>
<dbReference type="EMBL" id="CP147982">
    <property type="protein sequence ID" value="WXK77647.1"/>
    <property type="molecule type" value="Genomic_DNA"/>
</dbReference>
<dbReference type="PANTHER" id="PTHR43433">
    <property type="entry name" value="HYDROLASE, ALPHA/BETA FOLD FAMILY PROTEIN"/>
    <property type="match status" value="1"/>
</dbReference>
<dbReference type="Pfam" id="PF12697">
    <property type="entry name" value="Abhydrolase_6"/>
    <property type="match status" value="1"/>
</dbReference>
<dbReference type="Proteomes" id="UP001626628">
    <property type="component" value="Chromosome"/>
</dbReference>
<feature type="region of interest" description="Disordered" evidence="1">
    <location>
        <begin position="311"/>
        <end position="335"/>
    </location>
</feature>